<proteinExistence type="predicted"/>
<dbReference type="AlphaFoldDB" id="A0AAD7UH94"/>
<name>A0AAD7UH94_9STRA</name>
<accession>A0AAD7UH94</accession>
<dbReference type="SUPFAM" id="SSF51161">
    <property type="entry name" value="Trimeric LpxA-like enzymes"/>
    <property type="match status" value="1"/>
</dbReference>
<reference evidence="1" key="1">
    <citation type="submission" date="2023-01" db="EMBL/GenBank/DDBJ databases">
        <title>Metagenome sequencing of chrysophaentin producing Chrysophaeum taylorii.</title>
        <authorList>
            <person name="Davison J."/>
            <person name="Bewley C."/>
        </authorList>
    </citation>
    <scope>NUCLEOTIDE SEQUENCE</scope>
    <source>
        <strain evidence="1">NIES-1699</strain>
    </source>
</reference>
<dbReference type="InterPro" id="IPR011004">
    <property type="entry name" value="Trimer_LpxA-like_sf"/>
</dbReference>
<gene>
    <name evidence="1" type="ORF">CTAYLR_003335</name>
</gene>
<organism evidence="1 2">
    <name type="scientific">Chrysophaeum taylorii</name>
    <dbReference type="NCBI Taxonomy" id="2483200"/>
    <lineage>
        <taxon>Eukaryota</taxon>
        <taxon>Sar</taxon>
        <taxon>Stramenopiles</taxon>
        <taxon>Ochrophyta</taxon>
        <taxon>Pelagophyceae</taxon>
        <taxon>Pelagomonadales</taxon>
        <taxon>Pelagomonadaceae</taxon>
        <taxon>Chrysophaeum</taxon>
    </lineage>
</organism>
<dbReference type="Gene3D" id="2.160.10.10">
    <property type="entry name" value="Hexapeptide repeat proteins"/>
    <property type="match status" value="1"/>
</dbReference>
<dbReference type="EMBL" id="JAQMWT010000315">
    <property type="protein sequence ID" value="KAJ8605466.1"/>
    <property type="molecule type" value="Genomic_DNA"/>
</dbReference>
<evidence type="ECO:0000313" key="2">
    <source>
        <dbReference type="Proteomes" id="UP001230188"/>
    </source>
</evidence>
<dbReference type="Proteomes" id="UP001230188">
    <property type="component" value="Unassembled WGS sequence"/>
</dbReference>
<protein>
    <recommendedName>
        <fullName evidence="3">Gamma carbonic anhydrase</fullName>
    </recommendedName>
</protein>
<evidence type="ECO:0008006" key="3">
    <source>
        <dbReference type="Google" id="ProtNLM"/>
    </source>
</evidence>
<sequence>MMIRVVAGGIRSAASALSRLGTSMSPVPQQQALVASPAVYSGFVAPTASVSAAMGNSAVWYSASVTGEIGDNVSIGDGATVSGVIGNDVVIGPNAVVLGDVPAGSVVGAGAFFDGTLEPDIEPVYDAAKYKIEVSKSYETLLREDEDFEDARVRHPSYFQRTAGETPELVGGRIFNKDIS</sequence>
<evidence type="ECO:0000313" key="1">
    <source>
        <dbReference type="EMBL" id="KAJ8605466.1"/>
    </source>
</evidence>
<comment type="caution">
    <text evidence="1">The sequence shown here is derived from an EMBL/GenBank/DDBJ whole genome shotgun (WGS) entry which is preliminary data.</text>
</comment>
<keyword evidence="2" id="KW-1185">Reference proteome</keyword>